<evidence type="ECO:0000256" key="16">
    <source>
        <dbReference type="ARBA" id="ARBA00047493"/>
    </source>
</evidence>
<dbReference type="STRING" id="208480.SAMN02910418_01902"/>
<evidence type="ECO:0000256" key="13">
    <source>
        <dbReference type="ARBA" id="ARBA00022842"/>
    </source>
</evidence>
<evidence type="ECO:0000256" key="14">
    <source>
        <dbReference type="ARBA" id="ARBA00022909"/>
    </source>
</evidence>
<keyword evidence="12 18" id="KW-0067">ATP-binding</keyword>
<dbReference type="InterPro" id="IPR001645">
    <property type="entry name" value="Folylpolyglutamate_synth"/>
</dbReference>
<dbReference type="EC" id="6.3.2.12" evidence="6"/>
<dbReference type="GO" id="GO:0005524">
    <property type="term" value="F:ATP binding"/>
    <property type="evidence" value="ECO:0007669"/>
    <property type="project" value="UniProtKB-KW"/>
</dbReference>
<dbReference type="InterPro" id="IPR013221">
    <property type="entry name" value="Mur_ligase_cen"/>
</dbReference>
<evidence type="ECO:0000256" key="7">
    <source>
        <dbReference type="ARBA" id="ARBA00013025"/>
    </source>
</evidence>
<dbReference type="PANTHER" id="PTHR11136">
    <property type="entry name" value="FOLYLPOLYGLUTAMATE SYNTHASE-RELATED"/>
    <property type="match status" value="1"/>
</dbReference>
<gene>
    <name evidence="21" type="ORF">BSZ39_09670</name>
</gene>
<dbReference type="AlphaFoldDB" id="A0A1Q5Q118"/>
<evidence type="ECO:0000256" key="18">
    <source>
        <dbReference type="PIRNR" id="PIRNR001563"/>
    </source>
</evidence>
<dbReference type="Gene3D" id="3.90.190.20">
    <property type="entry name" value="Mur ligase, C-terminal domain"/>
    <property type="match status" value="1"/>
</dbReference>
<dbReference type="PIRSF" id="PIRSF001563">
    <property type="entry name" value="Folylpolyglu_synth"/>
    <property type="match status" value="1"/>
</dbReference>
<evidence type="ECO:0000256" key="12">
    <source>
        <dbReference type="ARBA" id="ARBA00022840"/>
    </source>
</evidence>
<dbReference type="InterPro" id="IPR004101">
    <property type="entry name" value="Mur_ligase_C"/>
</dbReference>
<comment type="cofactor">
    <cofactor evidence="1">
        <name>Mg(2+)</name>
        <dbReference type="ChEBI" id="CHEBI:18420"/>
    </cofactor>
</comment>
<evidence type="ECO:0000259" key="20">
    <source>
        <dbReference type="Pfam" id="PF08245"/>
    </source>
</evidence>
<dbReference type="Proteomes" id="UP000185628">
    <property type="component" value="Unassembled WGS sequence"/>
</dbReference>
<sequence length="465" mass="48745">MVADVKASDDVAAAEADAIAEAEVAEIYRDILTRNPEHDFDPTIDRVRRACELLDDPQRSAPVVHITGTNGKTSTARMVEALLAEQNLRVGRFTSPHLHNVRERITIDSEPISAAAFVEAYREIEPIIGLVDDESQASGGPRLSFFEVFTLMAFAAFASAPVDVIVLEVGMGGRFDATNVADAAVAVITPIARDHERYLGNELTDIAGEKAGIIKPGCEVVMAAQRDEVAGVIYAAAAQAGARLVAEGEHLSVVDRQVAVGGQFATLATTAATYTDVLISLHGAHQAHNALLALAAVEALFGGRALSGEVVERAMMAVTSPGRLEVVRSSPTVVVDAAHNPHGVAATVATLEETFGFTRLVAVVGVLADKNVEAMLVELEPHVEAVVLTQVMSERALNVAELAEVATDVFGEDRTEVAASLGDAIERAATLAEAEGGPAATTGVLVIGSVYLAAAAREILGKRKV</sequence>
<comment type="catalytic activity">
    <reaction evidence="16">
        <text>(6S)-5,6,7,8-tetrahydrofolyl-(gamma-L-Glu)(n) + L-glutamate + ATP = (6S)-5,6,7,8-tetrahydrofolyl-(gamma-L-Glu)(n+1) + ADP + phosphate + H(+)</text>
        <dbReference type="Rhea" id="RHEA:10580"/>
        <dbReference type="Rhea" id="RHEA-COMP:14738"/>
        <dbReference type="Rhea" id="RHEA-COMP:14740"/>
        <dbReference type="ChEBI" id="CHEBI:15378"/>
        <dbReference type="ChEBI" id="CHEBI:29985"/>
        <dbReference type="ChEBI" id="CHEBI:30616"/>
        <dbReference type="ChEBI" id="CHEBI:43474"/>
        <dbReference type="ChEBI" id="CHEBI:141005"/>
        <dbReference type="ChEBI" id="CHEBI:456216"/>
        <dbReference type="EC" id="6.3.2.17"/>
    </reaction>
</comment>
<feature type="domain" description="Mur ligase C-terminal" evidence="19">
    <location>
        <begin position="322"/>
        <end position="449"/>
    </location>
</feature>
<organism evidence="21 22">
    <name type="scientific">Bowdeniella nasicola</name>
    <dbReference type="NCBI Taxonomy" id="208480"/>
    <lineage>
        <taxon>Bacteria</taxon>
        <taxon>Bacillati</taxon>
        <taxon>Actinomycetota</taxon>
        <taxon>Actinomycetes</taxon>
        <taxon>Actinomycetales</taxon>
        <taxon>Actinomycetaceae</taxon>
        <taxon>Bowdeniella</taxon>
    </lineage>
</organism>
<keyword evidence="11 18" id="KW-0547">Nucleotide-binding</keyword>
<dbReference type="InterPro" id="IPR036615">
    <property type="entry name" value="Mur_ligase_C_dom_sf"/>
</dbReference>
<evidence type="ECO:0000256" key="4">
    <source>
        <dbReference type="ARBA" id="ARBA00008276"/>
    </source>
</evidence>
<evidence type="ECO:0000313" key="22">
    <source>
        <dbReference type="Proteomes" id="UP000185628"/>
    </source>
</evidence>
<accession>A0A1Q5Q118</accession>
<comment type="pathway">
    <text evidence="3">Cofactor biosynthesis; tetrahydrofolylpolyglutamate biosynthesis.</text>
</comment>
<evidence type="ECO:0000313" key="21">
    <source>
        <dbReference type="EMBL" id="OKL53419.1"/>
    </source>
</evidence>
<comment type="pathway">
    <text evidence="2">Cofactor biosynthesis; tetrahydrofolate biosynthesis; 7,8-dihydrofolate from 2-amino-4-hydroxy-6-hydroxymethyl-7,8-dihydropteridine diphosphate and 4-aminobenzoate: step 2/2.</text>
</comment>
<evidence type="ECO:0000259" key="19">
    <source>
        <dbReference type="Pfam" id="PF02875"/>
    </source>
</evidence>
<dbReference type="NCBIfam" id="TIGR01499">
    <property type="entry name" value="folC"/>
    <property type="match status" value="1"/>
</dbReference>
<keyword evidence="9 18" id="KW-0436">Ligase</keyword>
<keyword evidence="22" id="KW-1185">Reference proteome</keyword>
<evidence type="ECO:0000256" key="2">
    <source>
        <dbReference type="ARBA" id="ARBA00004799"/>
    </source>
</evidence>
<dbReference type="FunFam" id="3.40.1190.10:FF:000004">
    <property type="entry name" value="Dihydrofolate synthase/folylpolyglutamate synthase"/>
    <property type="match status" value="1"/>
</dbReference>
<comment type="caution">
    <text evidence="21">The sequence shown here is derived from an EMBL/GenBank/DDBJ whole genome shotgun (WGS) entry which is preliminary data.</text>
</comment>
<name>A0A1Q5Q118_9ACTO</name>
<dbReference type="Pfam" id="PF08245">
    <property type="entry name" value="Mur_ligase_M"/>
    <property type="match status" value="1"/>
</dbReference>
<dbReference type="EMBL" id="MQVR01000063">
    <property type="protein sequence ID" value="OKL53419.1"/>
    <property type="molecule type" value="Genomic_DNA"/>
</dbReference>
<dbReference type="PANTHER" id="PTHR11136:SF0">
    <property type="entry name" value="DIHYDROFOLATE SYNTHETASE-RELATED"/>
    <property type="match status" value="1"/>
</dbReference>
<dbReference type="GO" id="GO:0046656">
    <property type="term" value="P:folic acid biosynthetic process"/>
    <property type="evidence" value="ECO:0007669"/>
    <property type="project" value="UniProtKB-KW"/>
</dbReference>
<dbReference type="GO" id="GO:0004326">
    <property type="term" value="F:tetrahydrofolylpolyglutamate synthase activity"/>
    <property type="evidence" value="ECO:0007669"/>
    <property type="project" value="UniProtKB-EC"/>
</dbReference>
<dbReference type="EC" id="6.3.2.17" evidence="7"/>
<dbReference type="GO" id="GO:0046872">
    <property type="term" value="F:metal ion binding"/>
    <property type="evidence" value="ECO:0007669"/>
    <property type="project" value="UniProtKB-KW"/>
</dbReference>
<protein>
    <recommendedName>
        <fullName evidence="8">Dihydrofolate synthase/folylpolyglutamate synthase</fullName>
        <ecNumber evidence="6">6.3.2.12</ecNumber>
        <ecNumber evidence="7">6.3.2.17</ecNumber>
    </recommendedName>
    <alternativeName>
        <fullName evidence="15">Tetrahydrofolylpolyglutamate synthase</fullName>
    </alternativeName>
</protein>
<comment type="subunit">
    <text evidence="5">Monomer.</text>
</comment>
<evidence type="ECO:0000256" key="9">
    <source>
        <dbReference type="ARBA" id="ARBA00022598"/>
    </source>
</evidence>
<feature type="domain" description="Mur ligase central" evidence="20">
    <location>
        <begin position="154"/>
        <end position="297"/>
    </location>
</feature>
<comment type="similarity">
    <text evidence="4 18">Belongs to the folylpolyglutamate synthase family.</text>
</comment>
<reference evidence="22" key="1">
    <citation type="submission" date="2016-12" db="EMBL/GenBank/DDBJ databases">
        <authorList>
            <person name="Meng X."/>
        </authorList>
    </citation>
    <scope>NUCLEOTIDE SEQUENCE [LARGE SCALE GENOMIC DNA]</scope>
    <source>
        <strain evidence="22">DSM 19116</strain>
    </source>
</reference>
<evidence type="ECO:0000256" key="6">
    <source>
        <dbReference type="ARBA" id="ARBA00013023"/>
    </source>
</evidence>
<dbReference type="GO" id="GO:0008841">
    <property type="term" value="F:dihydrofolate synthase activity"/>
    <property type="evidence" value="ECO:0007669"/>
    <property type="project" value="UniProtKB-EC"/>
</dbReference>
<evidence type="ECO:0000256" key="8">
    <source>
        <dbReference type="ARBA" id="ARBA00019357"/>
    </source>
</evidence>
<dbReference type="SUPFAM" id="SSF53244">
    <property type="entry name" value="MurD-like peptide ligases, peptide-binding domain"/>
    <property type="match status" value="1"/>
</dbReference>
<keyword evidence="13" id="KW-0460">Magnesium</keyword>
<dbReference type="SUPFAM" id="SSF53623">
    <property type="entry name" value="MurD-like peptide ligases, catalytic domain"/>
    <property type="match status" value="1"/>
</dbReference>
<evidence type="ECO:0000256" key="10">
    <source>
        <dbReference type="ARBA" id="ARBA00022723"/>
    </source>
</evidence>
<keyword evidence="10" id="KW-0479">Metal-binding</keyword>
<evidence type="ECO:0000256" key="17">
    <source>
        <dbReference type="ARBA" id="ARBA00049161"/>
    </source>
</evidence>
<dbReference type="Gene3D" id="3.40.1190.10">
    <property type="entry name" value="Mur-like, catalytic domain"/>
    <property type="match status" value="1"/>
</dbReference>
<dbReference type="InterPro" id="IPR036565">
    <property type="entry name" value="Mur-like_cat_sf"/>
</dbReference>
<evidence type="ECO:0000256" key="1">
    <source>
        <dbReference type="ARBA" id="ARBA00001946"/>
    </source>
</evidence>
<dbReference type="Pfam" id="PF02875">
    <property type="entry name" value="Mur_ligase_C"/>
    <property type="match status" value="1"/>
</dbReference>
<evidence type="ECO:0000256" key="5">
    <source>
        <dbReference type="ARBA" id="ARBA00011245"/>
    </source>
</evidence>
<comment type="catalytic activity">
    <reaction evidence="17">
        <text>7,8-dihydropteroate + L-glutamate + ATP = 7,8-dihydrofolate + ADP + phosphate + H(+)</text>
        <dbReference type="Rhea" id="RHEA:23584"/>
        <dbReference type="ChEBI" id="CHEBI:15378"/>
        <dbReference type="ChEBI" id="CHEBI:17839"/>
        <dbReference type="ChEBI" id="CHEBI:29985"/>
        <dbReference type="ChEBI" id="CHEBI:30616"/>
        <dbReference type="ChEBI" id="CHEBI:43474"/>
        <dbReference type="ChEBI" id="CHEBI:57451"/>
        <dbReference type="ChEBI" id="CHEBI:456216"/>
        <dbReference type="EC" id="6.3.2.12"/>
    </reaction>
</comment>
<evidence type="ECO:0000256" key="15">
    <source>
        <dbReference type="ARBA" id="ARBA00030592"/>
    </source>
</evidence>
<proteinExistence type="inferred from homology"/>
<evidence type="ECO:0000256" key="3">
    <source>
        <dbReference type="ARBA" id="ARBA00005150"/>
    </source>
</evidence>
<keyword evidence="14" id="KW-0289">Folate biosynthesis</keyword>
<evidence type="ECO:0000256" key="11">
    <source>
        <dbReference type="ARBA" id="ARBA00022741"/>
    </source>
</evidence>
<dbReference type="GO" id="GO:0005737">
    <property type="term" value="C:cytoplasm"/>
    <property type="evidence" value="ECO:0007669"/>
    <property type="project" value="TreeGrafter"/>
</dbReference>